<dbReference type="Proteomes" id="UP000265520">
    <property type="component" value="Unassembled WGS sequence"/>
</dbReference>
<protein>
    <submittedName>
        <fullName evidence="1">Uncharacterized protein</fullName>
    </submittedName>
</protein>
<name>A0A392SN10_9FABA</name>
<comment type="caution">
    <text evidence="1">The sequence shown here is derived from an EMBL/GenBank/DDBJ whole genome shotgun (WGS) entry which is preliminary data.</text>
</comment>
<keyword evidence="2" id="KW-1185">Reference proteome</keyword>
<organism evidence="1 2">
    <name type="scientific">Trifolium medium</name>
    <dbReference type="NCBI Taxonomy" id="97028"/>
    <lineage>
        <taxon>Eukaryota</taxon>
        <taxon>Viridiplantae</taxon>
        <taxon>Streptophyta</taxon>
        <taxon>Embryophyta</taxon>
        <taxon>Tracheophyta</taxon>
        <taxon>Spermatophyta</taxon>
        <taxon>Magnoliopsida</taxon>
        <taxon>eudicotyledons</taxon>
        <taxon>Gunneridae</taxon>
        <taxon>Pentapetalae</taxon>
        <taxon>rosids</taxon>
        <taxon>fabids</taxon>
        <taxon>Fabales</taxon>
        <taxon>Fabaceae</taxon>
        <taxon>Papilionoideae</taxon>
        <taxon>50 kb inversion clade</taxon>
        <taxon>NPAAA clade</taxon>
        <taxon>Hologalegina</taxon>
        <taxon>IRL clade</taxon>
        <taxon>Trifolieae</taxon>
        <taxon>Trifolium</taxon>
    </lineage>
</organism>
<evidence type="ECO:0000313" key="2">
    <source>
        <dbReference type="Proteomes" id="UP000265520"/>
    </source>
</evidence>
<dbReference type="EMBL" id="LXQA010406822">
    <property type="protein sequence ID" value="MCI49787.1"/>
    <property type="molecule type" value="Genomic_DNA"/>
</dbReference>
<dbReference type="AlphaFoldDB" id="A0A392SN10"/>
<evidence type="ECO:0000313" key="1">
    <source>
        <dbReference type="EMBL" id="MCI49787.1"/>
    </source>
</evidence>
<reference evidence="1 2" key="1">
    <citation type="journal article" date="2018" name="Front. Plant Sci.">
        <title>Red Clover (Trifolium pratense) and Zigzag Clover (T. medium) - A Picture of Genomic Similarities and Differences.</title>
        <authorList>
            <person name="Dluhosova J."/>
            <person name="Istvanek J."/>
            <person name="Nedelnik J."/>
            <person name="Repkova J."/>
        </authorList>
    </citation>
    <scope>NUCLEOTIDE SEQUENCE [LARGE SCALE GENOMIC DNA]</scope>
    <source>
        <strain evidence="2">cv. 10/8</strain>
        <tissue evidence="1">Leaf</tissue>
    </source>
</reference>
<proteinExistence type="predicted"/>
<feature type="non-terminal residue" evidence="1">
    <location>
        <position position="1"/>
    </location>
</feature>
<sequence length="55" mass="6367">GQLRERKKLSYLKEEASCNSYGSKELEMSKNGEGLKLWWRLGQGREKHGQAREGE</sequence>
<accession>A0A392SN10</accession>